<organism evidence="4">
    <name type="scientific">Albugo laibachii Nc14</name>
    <dbReference type="NCBI Taxonomy" id="890382"/>
    <lineage>
        <taxon>Eukaryota</taxon>
        <taxon>Sar</taxon>
        <taxon>Stramenopiles</taxon>
        <taxon>Oomycota</taxon>
        <taxon>Peronosporomycetes</taxon>
        <taxon>Albuginales</taxon>
        <taxon>Albuginaceae</taxon>
        <taxon>Albugo</taxon>
    </lineage>
</organism>
<evidence type="ECO:0000313" key="4">
    <source>
        <dbReference type="EMBL" id="CCA18853.1"/>
    </source>
</evidence>
<evidence type="ECO:0000256" key="2">
    <source>
        <dbReference type="SAM" id="Phobius"/>
    </source>
</evidence>
<evidence type="ECO:0000259" key="3">
    <source>
        <dbReference type="PROSITE" id="PS50076"/>
    </source>
</evidence>
<feature type="transmembrane region" description="Helical" evidence="2">
    <location>
        <begin position="140"/>
        <end position="158"/>
    </location>
</feature>
<dbReference type="EMBL" id="FR824102">
    <property type="protein sequence ID" value="CCA18853.1"/>
    <property type="molecule type" value="Genomic_DNA"/>
</dbReference>
<dbReference type="Gene3D" id="1.10.287.110">
    <property type="entry name" value="DnaJ domain"/>
    <property type="match status" value="1"/>
</dbReference>
<feature type="domain" description="J" evidence="3">
    <location>
        <begin position="71"/>
        <end position="131"/>
    </location>
</feature>
<reference evidence="4" key="1">
    <citation type="journal article" date="2011" name="PLoS Biol.">
        <title>Gene gain and loss during evolution of obligate parasitism in the white rust pathogen of Arabidopsis thaliana.</title>
        <authorList>
            <person name="Kemen E."/>
            <person name="Gardiner A."/>
            <person name="Schultz-Larsen T."/>
            <person name="Kemen A.C."/>
            <person name="Balmuth A.L."/>
            <person name="Robert-Seilaniantz A."/>
            <person name="Bailey K."/>
            <person name="Holub E."/>
            <person name="Studholme D.J."/>
            <person name="Maclean D."/>
            <person name="Jones J.D."/>
        </authorList>
    </citation>
    <scope>NUCLEOTIDE SEQUENCE</scope>
</reference>
<dbReference type="HOGENOM" id="CLU_083504_0_0_1"/>
<gene>
    <name evidence="4" type="primary">AlNc14C57G4318</name>
    <name evidence="4" type="ORF">ALNC14_049960</name>
</gene>
<accession>F0WCD8</accession>
<protein>
    <submittedName>
        <fullName evidence="4">Uncharacterized protein AlNc14C57G4318</fullName>
    </submittedName>
</protein>
<dbReference type="PROSITE" id="PS50076">
    <property type="entry name" value="DNAJ_2"/>
    <property type="match status" value="1"/>
</dbReference>
<dbReference type="AlphaFoldDB" id="F0WCD8"/>
<name>F0WCD8_9STRA</name>
<keyword evidence="2" id="KW-0812">Transmembrane</keyword>
<feature type="transmembrane region" description="Helical" evidence="2">
    <location>
        <begin position="170"/>
        <end position="188"/>
    </location>
</feature>
<evidence type="ECO:0000256" key="1">
    <source>
        <dbReference type="SAM" id="Coils"/>
    </source>
</evidence>
<keyword evidence="1" id="KW-0175">Coiled coil</keyword>
<keyword evidence="2" id="KW-0472">Membrane</keyword>
<feature type="transmembrane region" description="Helical" evidence="2">
    <location>
        <begin position="44"/>
        <end position="63"/>
    </location>
</feature>
<dbReference type="InterPro" id="IPR001623">
    <property type="entry name" value="DnaJ_domain"/>
</dbReference>
<feature type="transmembrane region" description="Helical" evidence="2">
    <location>
        <begin position="12"/>
        <end position="32"/>
    </location>
</feature>
<proteinExistence type="predicted"/>
<feature type="coiled-coil region" evidence="1">
    <location>
        <begin position="240"/>
        <end position="274"/>
    </location>
</feature>
<sequence length="279" mass="32496">MLRLYSDATEDSLFAAYYIALVAPIGFIVTRWMISRGSRCTASFVLLTSIMMSALLILPIFAYKSLFLEKNAYSLLKMCRSSGIYDIGKSYNRFRELHKHNKISEEEWMEIDEAYESLLNEKVRGNYDFWGEEEMKGWDVALNILLYYVLWSCISYALSRHGLPAKTSVWLYPVFLGVLAFEVAVKSFRFQPSVFRSFCTLTPREGIMWLHRLYPVYLSVILTSESVFYIDLDLHQNKILKHMLDANKSTMKEIQDLKRELQSCKTDNLNSENNEATHD</sequence>
<reference evidence="4" key="2">
    <citation type="submission" date="2011-02" db="EMBL/GenBank/DDBJ databases">
        <authorList>
            <person name="MacLean D."/>
        </authorList>
    </citation>
    <scope>NUCLEOTIDE SEQUENCE</scope>
</reference>
<dbReference type="SUPFAM" id="SSF46565">
    <property type="entry name" value="Chaperone J-domain"/>
    <property type="match status" value="1"/>
</dbReference>
<keyword evidence="2" id="KW-1133">Transmembrane helix</keyword>
<dbReference type="InterPro" id="IPR036869">
    <property type="entry name" value="J_dom_sf"/>
</dbReference>